<dbReference type="EMBL" id="JANBPG010000007">
    <property type="protein sequence ID" value="KAJ1902072.1"/>
    <property type="molecule type" value="Genomic_DNA"/>
</dbReference>
<sequence>MKFFAFAPLLFVAARFVHAGTVQSNQVSPDVAQATDKTGRSLENFKYAITMAELTENEMKTMIGIFDRVSGKNLGEVSGIARQMSKIINDMLAKMPKSMI</sequence>
<protein>
    <submittedName>
        <fullName evidence="1">Uncharacterized protein</fullName>
    </submittedName>
</protein>
<comment type="caution">
    <text evidence="1">The sequence shown here is derived from an EMBL/GenBank/DDBJ whole genome shotgun (WGS) entry which is preliminary data.</text>
</comment>
<evidence type="ECO:0000313" key="2">
    <source>
        <dbReference type="Proteomes" id="UP001150581"/>
    </source>
</evidence>
<accession>A0ACC1IWC5</accession>
<reference evidence="1" key="1">
    <citation type="submission" date="2022-07" db="EMBL/GenBank/DDBJ databases">
        <title>Phylogenomic reconstructions and comparative analyses of Kickxellomycotina fungi.</title>
        <authorList>
            <person name="Reynolds N.K."/>
            <person name="Stajich J.E."/>
            <person name="Barry K."/>
            <person name="Grigoriev I.V."/>
            <person name="Crous P."/>
            <person name="Smith M.E."/>
        </authorList>
    </citation>
    <scope>NUCLEOTIDE SEQUENCE</scope>
    <source>
        <strain evidence="1">Benny 63K</strain>
    </source>
</reference>
<proteinExistence type="predicted"/>
<gene>
    <name evidence="1" type="ORF">LPJ66_000321</name>
</gene>
<evidence type="ECO:0000313" key="1">
    <source>
        <dbReference type="EMBL" id="KAJ1902072.1"/>
    </source>
</evidence>
<keyword evidence="2" id="KW-1185">Reference proteome</keyword>
<name>A0ACC1IWC5_9FUNG</name>
<dbReference type="Proteomes" id="UP001150581">
    <property type="component" value="Unassembled WGS sequence"/>
</dbReference>
<organism evidence="1 2">
    <name type="scientific">Kickxella alabastrina</name>
    <dbReference type="NCBI Taxonomy" id="61397"/>
    <lineage>
        <taxon>Eukaryota</taxon>
        <taxon>Fungi</taxon>
        <taxon>Fungi incertae sedis</taxon>
        <taxon>Zoopagomycota</taxon>
        <taxon>Kickxellomycotina</taxon>
        <taxon>Kickxellomycetes</taxon>
        <taxon>Kickxellales</taxon>
        <taxon>Kickxellaceae</taxon>
        <taxon>Kickxella</taxon>
    </lineage>
</organism>